<keyword evidence="1" id="KW-0732">Signal</keyword>
<dbReference type="RefSeq" id="WP_379141858.1">
    <property type="nucleotide sequence ID" value="NZ_JBHUEN010000021.1"/>
</dbReference>
<keyword evidence="3" id="KW-1185">Reference proteome</keyword>
<gene>
    <name evidence="2" type="ORF">ACFSCT_08475</name>
</gene>
<dbReference type="EMBL" id="JBHUEN010000021">
    <property type="protein sequence ID" value="MFD1881746.1"/>
    <property type="molecule type" value="Genomic_DNA"/>
</dbReference>
<sequence>MRILVTLMLMAAFVTMTVSATRADISMKSCTSQLRAQEVCYAAAVLVVSKDGPKKGGACCELVLTRDSALNPPQAQIHRFAGDLAPRPGLVVAVPRPPPRG</sequence>
<evidence type="ECO:0000313" key="2">
    <source>
        <dbReference type="EMBL" id="MFD1881746.1"/>
    </source>
</evidence>
<evidence type="ECO:0000256" key="1">
    <source>
        <dbReference type="SAM" id="SignalP"/>
    </source>
</evidence>
<comment type="caution">
    <text evidence="2">The sequence shown here is derived from an EMBL/GenBank/DDBJ whole genome shotgun (WGS) entry which is preliminary data.</text>
</comment>
<evidence type="ECO:0000313" key="3">
    <source>
        <dbReference type="Proteomes" id="UP001597213"/>
    </source>
</evidence>
<organism evidence="2 3">
    <name type="scientific">Paracoccus pacificus</name>
    <dbReference type="NCBI Taxonomy" id="1463598"/>
    <lineage>
        <taxon>Bacteria</taxon>
        <taxon>Pseudomonadati</taxon>
        <taxon>Pseudomonadota</taxon>
        <taxon>Alphaproteobacteria</taxon>
        <taxon>Rhodobacterales</taxon>
        <taxon>Paracoccaceae</taxon>
        <taxon>Paracoccus</taxon>
    </lineage>
</organism>
<feature type="signal peptide" evidence="1">
    <location>
        <begin position="1"/>
        <end position="20"/>
    </location>
</feature>
<proteinExistence type="predicted"/>
<name>A0ABW4R6Q2_9RHOB</name>
<protein>
    <submittedName>
        <fullName evidence="2">Uncharacterized protein</fullName>
    </submittedName>
</protein>
<reference evidence="3" key="1">
    <citation type="journal article" date="2019" name="Int. J. Syst. Evol. Microbiol.">
        <title>The Global Catalogue of Microorganisms (GCM) 10K type strain sequencing project: providing services to taxonomists for standard genome sequencing and annotation.</title>
        <authorList>
            <consortium name="The Broad Institute Genomics Platform"/>
            <consortium name="The Broad Institute Genome Sequencing Center for Infectious Disease"/>
            <person name="Wu L."/>
            <person name="Ma J."/>
        </authorList>
    </citation>
    <scope>NUCLEOTIDE SEQUENCE [LARGE SCALE GENOMIC DNA]</scope>
    <source>
        <strain evidence="3">CCUG 56029</strain>
    </source>
</reference>
<dbReference type="Proteomes" id="UP001597213">
    <property type="component" value="Unassembled WGS sequence"/>
</dbReference>
<feature type="chain" id="PRO_5045104277" evidence="1">
    <location>
        <begin position="21"/>
        <end position="101"/>
    </location>
</feature>
<accession>A0ABW4R6Q2</accession>